<dbReference type="Proteomes" id="UP000463961">
    <property type="component" value="Chromosome"/>
</dbReference>
<dbReference type="OrthoDB" id="1247465at2"/>
<dbReference type="Pfam" id="PF04264">
    <property type="entry name" value="YceI"/>
    <property type="match status" value="1"/>
</dbReference>
<dbReference type="SUPFAM" id="SSF101874">
    <property type="entry name" value="YceI-like"/>
    <property type="match status" value="1"/>
</dbReference>
<protein>
    <submittedName>
        <fullName evidence="1">Uncharacterized protein</fullName>
    </submittedName>
</protein>
<accession>A0A679IBY4</accession>
<keyword evidence="2" id="KW-1185">Reference proteome</keyword>
<organism evidence="1 2">
    <name type="scientific">Fluviibacter phosphoraccumulans</name>
    <dbReference type="NCBI Taxonomy" id="1751046"/>
    <lineage>
        <taxon>Bacteria</taxon>
        <taxon>Pseudomonadati</taxon>
        <taxon>Pseudomonadota</taxon>
        <taxon>Betaproteobacteria</taxon>
        <taxon>Rhodocyclales</taxon>
        <taxon>Fluviibacteraceae</taxon>
        <taxon>Fluviibacter</taxon>
    </lineage>
</organism>
<evidence type="ECO:0000313" key="2">
    <source>
        <dbReference type="Proteomes" id="UP000463961"/>
    </source>
</evidence>
<sequence>MKRLKLAVLGLVLATSGVVNAAEFGKVEAAKSSISFSYKQMGVNMDGRFKKFTADIKFDPAKANAASATLDVDLNSIDVGSPDGNSEVGGKLWFNTKLFPTAKFTSTSVKPLGGDKYDVLGKLTIKGKTQDIVAPTTIKIQGNTAQFDGVFTLKRNDFAIGEGIWSDTSAVANEVPVKFHIITTSSK</sequence>
<reference evidence="2" key="1">
    <citation type="submission" date="2020-01" db="EMBL/GenBank/DDBJ databases">
        <title>Phosphoaccumulans saitamaens gen. nov., sp. nov., a polyphosphate accumulating bacterium isolated from surface river water.</title>
        <authorList>
            <person name="Watanabe K."/>
            <person name="Suda W."/>
        </authorList>
    </citation>
    <scope>NUCLEOTIDE SEQUENCE [LARGE SCALE GENOMIC DNA]</scope>
    <source>
        <strain evidence="2">ICHIAU1</strain>
    </source>
</reference>
<name>A0A679IBY4_9RHOO</name>
<proteinExistence type="predicted"/>
<evidence type="ECO:0000313" key="1">
    <source>
        <dbReference type="EMBL" id="BBU69240.1"/>
    </source>
</evidence>
<dbReference type="InterPro" id="IPR036761">
    <property type="entry name" value="TTHA0802/YceI-like_sf"/>
</dbReference>
<dbReference type="AlphaFoldDB" id="A0A679IBY4"/>
<dbReference type="InterPro" id="IPR007372">
    <property type="entry name" value="Lipid/polyisoprenoid-bd_YceI"/>
</dbReference>
<dbReference type="EMBL" id="AP022345">
    <property type="protein sequence ID" value="BBU69240.1"/>
    <property type="molecule type" value="Genomic_DNA"/>
</dbReference>
<dbReference type="Gene3D" id="2.40.128.110">
    <property type="entry name" value="Lipid/polyisoprenoid-binding, YceI-like"/>
    <property type="match status" value="1"/>
</dbReference>
<dbReference type="PANTHER" id="PTHR34406">
    <property type="entry name" value="PROTEIN YCEI"/>
    <property type="match status" value="1"/>
</dbReference>
<dbReference type="SMART" id="SM00867">
    <property type="entry name" value="YceI"/>
    <property type="match status" value="1"/>
</dbReference>
<dbReference type="RefSeq" id="WP_162050046.1">
    <property type="nucleotide sequence ID" value="NZ_AP019011.1"/>
</dbReference>
<gene>
    <name evidence="1" type="ORF">ICHIAU1_15230</name>
</gene>
<dbReference type="PANTHER" id="PTHR34406:SF1">
    <property type="entry name" value="PROTEIN YCEI"/>
    <property type="match status" value="1"/>
</dbReference>